<protein>
    <submittedName>
        <fullName evidence="1">Uncharacterized protein</fullName>
    </submittedName>
</protein>
<keyword evidence="2" id="KW-1185">Reference proteome</keyword>
<dbReference type="RefSeq" id="WP_144905342.1">
    <property type="nucleotide sequence ID" value="NZ_JACHOA010000002.1"/>
</dbReference>
<accession>A0A7W7ABE2</accession>
<name>A0A7W7ABE2_9SPHN</name>
<organism evidence="1 2">
    <name type="scientific">Novosphingobium taihuense</name>
    <dbReference type="NCBI Taxonomy" id="260085"/>
    <lineage>
        <taxon>Bacteria</taxon>
        <taxon>Pseudomonadati</taxon>
        <taxon>Pseudomonadota</taxon>
        <taxon>Alphaproteobacteria</taxon>
        <taxon>Sphingomonadales</taxon>
        <taxon>Sphingomonadaceae</taxon>
        <taxon>Novosphingobium</taxon>
    </lineage>
</organism>
<evidence type="ECO:0000313" key="2">
    <source>
        <dbReference type="Proteomes" id="UP000538566"/>
    </source>
</evidence>
<dbReference type="Proteomes" id="UP000538566">
    <property type="component" value="Unassembled WGS sequence"/>
</dbReference>
<comment type="caution">
    <text evidence="1">The sequence shown here is derived from an EMBL/GenBank/DDBJ whole genome shotgun (WGS) entry which is preliminary data.</text>
</comment>
<dbReference type="OrthoDB" id="7432388at2"/>
<sequence length="136" mass="15199">MSRDQLDAIRLGFSDADAEVLLDRLGSILPEKTSWSTRLRIWGDEKTDDIQVGLNGQSIEDVQVRLNVADLSLLLVGAICDLSRQFDCVLATRDGAIIQPNRESVLRTIMQSSAVQFVRDPQRFLEEAIRLDQEGA</sequence>
<dbReference type="EMBL" id="JACHOA010000002">
    <property type="protein sequence ID" value="MBB4613122.1"/>
    <property type="molecule type" value="Genomic_DNA"/>
</dbReference>
<reference evidence="1 2" key="1">
    <citation type="submission" date="2020-08" db="EMBL/GenBank/DDBJ databases">
        <title>Genomic Encyclopedia of Type Strains, Phase IV (KMG-IV): sequencing the most valuable type-strain genomes for metagenomic binning, comparative biology and taxonomic classification.</title>
        <authorList>
            <person name="Goeker M."/>
        </authorList>
    </citation>
    <scope>NUCLEOTIDE SEQUENCE [LARGE SCALE GENOMIC DNA]</scope>
    <source>
        <strain evidence="1 2">DSM 17507</strain>
    </source>
</reference>
<proteinExistence type="predicted"/>
<evidence type="ECO:0000313" key="1">
    <source>
        <dbReference type="EMBL" id="MBB4613122.1"/>
    </source>
</evidence>
<gene>
    <name evidence="1" type="ORF">GGR37_001381</name>
</gene>
<dbReference type="AlphaFoldDB" id="A0A7W7ABE2"/>